<dbReference type="RefSeq" id="WP_007016040.1">
    <property type="nucleotide sequence ID" value="NZ_AGFM01000122.1"/>
</dbReference>
<keyword evidence="1" id="KW-0614">Plasmid</keyword>
<reference evidence="1 2" key="1">
    <citation type="journal article" date="2012" name="J. Bacteriol.">
        <title>Genome sequence of benzo(a)pyrene-degrading bacterium Novosphingobium pentaromativorans US6-1.</title>
        <authorList>
            <person name="Luo Y.R."/>
            <person name="Kang S.G."/>
            <person name="Kim S.J."/>
            <person name="Kim M.R."/>
            <person name="Li N."/>
            <person name="Lee J.H."/>
            <person name="Kwon K.K."/>
        </authorList>
    </citation>
    <scope>NUCLEOTIDE SEQUENCE [LARGE SCALE GENOMIC DNA]</scope>
    <source>
        <strain evidence="1 2">US6-1</strain>
        <plasmid evidence="1">pLA1</plasmid>
    </source>
</reference>
<keyword evidence="2" id="KW-1185">Reference proteome</keyword>
<comment type="caution">
    <text evidence="1">The sequence shown here is derived from an EMBL/GenBank/DDBJ whole genome shotgun (WGS) entry which is preliminary data.</text>
</comment>
<geneLocation type="plasmid" evidence="1">
    <name>pLA1</name>
</geneLocation>
<accession>G6ELB3</accession>
<dbReference type="Proteomes" id="UP000004030">
    <property type="component" value="Unassembled WGS sequence"/>
</dbReference>
<gene>
    <name evidence="1" type="ORF">NSU_pLA1186</name>
</gene>
<organism evidence="1 2">
    <name type="scientific">Novosphingobium pentaromativorans US6-1</name>
    <dbReference type="NCBI Taxonomy" id="1088721"/>
    <lineage>
        <taxon>Bacteria</taxon>
        <taxon>Pseudomonadati</taxon>
        <taxon>Pseudomonadota</taxon>
        <taxon>Alphaproteobacteria</taxon>
        <taxon>Sphingomonadales</taxon>
        <taxon>Sphingomonadaceae</taxon>
        <taxon>Novosphingobium</taxon>
    </lineage>
</organism>
<name>G6ELB3_9SPHN</name>
<dbReference type="PATRIC" id="fig|1088721.3.peg.5036"/>
<evidence type="ECO:0000313" key="2">
    <source>
        <dbReference type="Proteomes" id="UP000004030"/>
    </source>
</evidence>
<sequence length="121" mass="13663">MLVAGGTRNIRITVSQECFALLADAMCEFSKSTGRFQSLRSTVQHACARAKGLEIAREEVEKFISGLPLEGSISIWLEVKPDWIEDYDAVRHRIAETCGRVMHDRVVIAFVVWLVRTNKLL</sequence>
<protein>
    <submittedName>
        <fullName evidence="1">Uncharacterized protein</fullName>
    </submittedName>
</protein>
<dbReference type="EMBL" id="AGFM01000122">
    <property type="protein sequence ID" value="EHJ58080.1"/>
    <property type="molecule type" value="Genomic_DNA"/>
</dbReference>
<dbReference type="AlphaFoldDB" id="G6ELB3"/>
<evidence type="ECO:0000313" key="1">
    <source>
        <dbReference type="EMBL" id="EHJ58080.1"/>
    </source>
</evidence>
<proteinExistence type="predicted"/>